<keyword evidence="3" id="KW-1185">Reference proteome</keyword>
<gene>
    <name evidence="2" type="ORF">ATO67_19050</name>
</gene>
<proteinExistence type="predicted"/>
<dbReference type="RefSeq" id="WP_067652899.1">
    <property type="nucleotide sequence ID" value="NZ_KQ961035.1"/>
</dbReference>
<comment type="caution">
    <text evidence="2">The sequence shown here is derived from an EMBL/GenBank/DDBJ whole genome shotgun (WGS) entry which is preliminary data.</text>
</comment>
<dbReference type="AlphaFoldDB" id="A0A135P7M3"/>
<evidence type="ECO:0000313" key="2">
    <source>
        <dbReference type="EMBL" id="KXG87413.1"/>
    </source>
</evidence>
<name>A0A135P7M3_9HYPH</name>
<dbReference type="Pfam" id="PF00535">
    <property type="entry name" value="Glycos_transf_2"/>
    <property type="match status" value="2"/>
</dbReference>
<dbReference type="InterPro" id="IPR001173">
    <property type="entry name" value="Glyco_trans_2-like"/>
</dbReference>
<dbReference type="EMBL" id="LNUW01000005">
    <property type="protein sequence ID" value="KXG87413.1"/>
    <property type="molecule type" value="Genomic_DNA"/>
</dbReference>
<accession>A0A135P7M3</accession>
<dbReference type="Proteomes" id="UP000070498">
    <property type="component" value="Unassembled WGS sequence"/>
</dbReference>
<dbReference type="InterPro" id="IPR029044">
    <property type="entry name" value="Nucleotide-diphossugar_trans"/>
</dbReference>
<organism evidence="2 3">
    <name type="scientific">Agrobacterium bohemicum</name>
    <dbReference type="NCBI Taxonomy" id="2052828"/>
    <lineage>
        <taxon>Bacteria</taxon>
        <taxon>Pseudomonadati</taxon>
        <taxon>Pseudomonadota</taxon>
        <taxon>Alphaproteobacteria</taxon>
        <taxon>Hyphomicrobiales</taxon>
        <taxon>Rhizobiaceae</taxon>
        <taxon>Rhizobium/Agrobacterium group</taxon>
        <taxon>Agrobacterium</taxon>
    </lineage>
</organism>
<keyword evidence="2" id="KW-0808">Transferase</keyword>
<evidence type="ECO:0000313" key="3">
    <source>
        <dbReference type="Proteomes" id="UP000070498"/>
    </source>
</evidence>
<dbReference type="Gene3D" id="3.90.550.10">
    <property type="entry name" value="Spore Coat Polysaccharide Biosynthesis Protein SpsA, Chain A"/>
    <property type="match status" value="2"/>
</dbReference>
<sequence>MKLKIIQNADLAIAGSNPDHWISTGEDPSFEISFGYIRSPFLIIFLSSCSEALEPRLYLNRGHGYREEDSLPYKSTRKVAIIVDVGIVGVNKSLRFDPATQPCDFLFSVAASKTREEAEHLVRVRGYSEDGELWNVKPLPRFWLKIPRLPKSVSYEVSDYLDSIYQLAQLEPEPSPPGNVWLSVVVPVYNAPKRHLEDLVGSFMSQGSMGAELILSDDGSTSTETLAFYQSLSHEQNIKVLISDINGGIAAATNAGVIQASGLWVTFLDHDDVIAPHAFKIILSALLENSDVEFLYTDEAVVSERLEPQGLMLKPAYDPVLLSGMNYINHFSIYRRQKILDLGLFNQSLDGSQDYDLLLRYLEDLDRSKVYHLPFPAYWWRRTKGSYSQRFIEKATNAARKALCDSFLRSGHVIQVQPALTASLHRIDLTYDNVGDWPKVSIIIPSRDSYELLECVLRGIFEETSYPNFEVIVVDNGTTDSRVLELYKKYQQSGEKFRVSHRHEAFNFSRSVNCGLDLAQGECVLLLNNDIEVRESSWLKEMVSCLRFEGVGIVGAKLLYPNGSIQHAGVIVGFGGLAGHWYINKPENFGGPMNRLHVRNSVVCVTGAAMLISRNCLDLVGRFDEENFAVAYNDVDYCIRAYRKGFKAVWTPFASLYHHESASRGEDTHGPNRKRFEIEQASLRRLHRTEVFQDPTINPGYLKGSSVPSLSIPTRVFKARTNRSS</sequence>
<feature type="domain" description="Glycosyltransferase 2-like" evidence="1">
    <location>
        <begin position="441"/>
        <end position="569"/>
    </location>
</feature>
<dbReference type="SUPFAM" id="SSF53448">
    <property type="entry name" value="Nucleotide-diphospho-sugar transferases"/>
    <property type="match status" value="2"/>
</dbReference>
<dbReference type="STRING" id="2052828.ATO67_19050"/>
<reference evidence="2 3" key="1">
    <citation type="submission" date="2015-11" db="EMBL/GenBank/DDBJ databases">
        <title>Draft genome sequence of Agrobacterium sp. R89-1.</title>
        <authorList>
            <person name="Zahradnik J."/>
            <person name="Kyslikova E."/>
            <person name="Palyzova A."/>
            <person name="Kyslik P."/>
        </authorList>
    </citation>
    <scope>NUCLEOTIDE SEQUENCE [LARGE SCALE GENOMIC DNA]</scope>
    <source>
        <strain evidence="2 3">R89-1</strain>
    </source>
</reference>
<dbReference type="PANTHER" id="PTHR43179:SF7">
    <property type="entry name" value="RHAMNOSYLTRANSFERASE WBBL"/>
    <property type="match status" value="1"/>
</dbReference>
<dbReference type="CDD" id="cd04186">
    <property type="entry name" value="GT_2_like_c"/>
    <property type="match status" value="1"/>
</dbReference>
<evidence type="ECO:0000259" key="1">
    <source>
        <dbReference type="Pfam" id="PF00535"/>
    </source>
</evidence>
<feature type="domain" description="Glycosyltransferase 2-like" evidence="1">
    <location>
        <begin position="183"/>
        <end position="294"/>
    </location>
</feature>
<dbReference type="PANTHER" id="PTHR43179">
    <property type="entry name" value="RHAMNOSYLTRANSFERASE WBBL"/>
    <property type="match status" value="1"/>
</dbReference>
<dbReference type="GO" id="GO:0016757">
    <property type="term" value="F:glycosyltransferase activity"/>
    <property type="evidence" value="ECO:0007669"/>
    <property type="project" value="UniProtKB-KW"/>
</dbReference>
<protein>
    <submittedName>
        <fullName evidence="2">Glycosyltransferase</fullName>
    </submittedName>
</protein>